<evidence type="ECO:0000313" key="1">
    <source>
        <dbReference type="EMBL" id="GEJ58092.1"/>
    </source>
</evidence>
<organism evidence="1 2">
    <name type="scientific">Anaeromyxobacter diazotrophicus</name>
    <dbReference type="NCBI Taxonomy" id="2590199"/>
    <lineage>
        <taxon>Bacteria</taxon>
        <taxon>Pseudomonadati</taxon>
        <taxon>Myxococcota</taxon>
        <taxon>Myxococcia</taxon>
        <taxon>Myxococcales</taxon>
        <taxon>Cystobacterineae</taxon>
        <taxon>Anaeromyxobacteraceae</taxon>
        <taxon>Anaeromyxobacter</taxon>
    </lineage>
</organism>
<evidence type="ECO:0000313" key="2">
    <source>
        <dbReference type="Proteomes" id="UP000503640"/>
    </source>
</evidence>
<dbReference type="Proteomes" id="UP000503640">
    <property type="component" value="Unassembled WGS sequence"/>
</dbReference>
<dbReference type="RefSeq" id="WP_176066291.1">
    <property type="nucleotide sequence ID" value="NZ_BJTG01000006.1"/>
</dbReference>
<keyword evidence="2" id="KW-1185">Reference proteome</keyword>
<sequence length="79" mass="8665">MVDLLTLVTPERGLARCRARELGAALAGLGFERRPAPAGEAFASTEVEAGAVKRHLLAAGFRDREFRVVLEYVRQWGVL</sequence>
<dbReference type="EMBL" id="BJTG01000006">
    <property type="protein sequence ID" value="GEJ58092.1"/>
    <property type="molecule type" value="Genomic_DNA"/>
</dbReference>
<protein>
    <submittedName>
        <fullName evidence="1">Uncharacterized protein</fullName>
    </submittedName>
</protein>
<dbReference type="AlphaFoldDB" id="A0A7I9VNV4"/>
<name>A0A7I9VNV4_9BACT</name>
<proteinExistence type="predicted"/>
<gene>
    <name evidence="1" type="ORF">AMYX_28330</name>
</gene>
<reference evidence="2" key="1">
    <citation type="journal article" date="2020" name="Appl. Environ. Microbiol.">
        <title>Diazotrophic Anaeromyxobacter Isolates from Soils.</title>
        <authorList>
            <person name="Masuda Y."/>
            <person name="Yamanaka H."/>
            <person name="Xu Z.X."/>
            <person name="Shiratori Y."/>
            <person name="Aono T."/>
            <person name="Amachi S."/>
            <person name="Senoo K."/>
            <person name="Itoh H."/>
        </authorList>
    </citation>
    <scope>NUCLEOTIDE SEQUENCE [LARGE SCALE GENOMIC DNA]</scope>
    <source>
        <strain evidence="2">R267</strain>
    </source>
</reference>
<comment type="caution">
    <text evidence="1">The sequence shown here is derived from an EMBL/GenBank/DDBJ whole genome shotgun (WGS) entry which is preliminary data.</text>
</comment>
<accession>A0A7I9VNV4</accession>